<dbReference type="PANTHER" id="PTHR33133:SF21">
    <property type="entry name" value="TRANSMEMBRANE PROTEIN"/>
    <property type="match status" value="1"/>
</dbReference>
<reference evidence="2" key="1">
    <citation type="submission" date="2018-02" db="EMBL/GenBank/DDBJ databases">
        <authorList>
            <person name="Cohen D.B."/>
            <person name="Kent A.D."/>
        </authorList>
    </citation>
    <scope>NUCLEOTIDE SEQUENCE</scope>
</reference>
<keyword evidence="1" id="KW-1133">Transmembrane helix</keyword>
<accession>A0A2N9HBR5</accession>
<feature type="transmembrane region" description="Helical" evidence="1">
    <location>
        <begin position="141"/>
        <end position="166"/>
    </location>
</feature>
<dbReference type="AlphaFoldDB" id="A0A2N9HBR5"/>
<name>A0A2N9HBR5_FAGSY</name>
<feature type="transmembrane region" description="Helical" evidence="1">
    <location>
        <begin position="187"/>
        <end position="204"/>
    </location>
</feature>
<dbReference type="EMBL" id="OIVN01003146">
    <property type="protein sequence ID" value="SPD09120.1"/>
    <property type="molecule type" value="Genomic_DNA"/>
</dbReference>
<keyword evidence="1" id="KW-0472">Membrane</keyword>
<protein>
    <recommendedName>
        <fullName evidence="3">Transmembrane protein</fullName>
    </recommendedName>
</protein>
<evidence type="ECO:0000313" key="2">
    <source>
        <dbReference type="EMBL" id="SPD09120.1"/>
    </source>
</evidence>
<feature type="transmembrane region" description="Helical" evidence="1">
    <location>
        <begin position="78"/>
        <end position="99"/>
    </location>
</feature>
<feature type="transmembrane region" description="Helical" evidence="1">
    <location>
        <begin position="266"/>
        <end position="284"/>
    </location>
</feature>
<gene>
    <name evidence="2" type="ORF">FSB_LOCUS37002</name>
</gene>
<proteinExistence type="predicted"/>
<organism evidence="2">
    <name type="scientific">Fagus sylvatica</name>
    <name type="common">Beechnut</name>
    <dbReference type="NCBI Taxonomy" id="28930"/>
    <lineage>
        <taxon>Eukaryota</taxon>
        <taxon>Viridiplantae</taxon>
        <taxon>Streptophyta</taxon>
        <taxon>Embryophyta</taxon>
        <taxon>Tracheophyta</taxon>
        <taxon>Spermatophyta</taxon>
        <taxon>Magnoliopsida</taxon>
        <taxon>eudicotyledons</taxon>
        <taxon>Gunneridae</taxon>
        <taxon>Pentapetalae</taxon>
        <taxon>rosids</taxon>
        <taxon>fabids</taxon>
        <taxon>Fagales</taxon>
        <taxon>Fagaceae</taxon>
        <taxon>Fagus</taxon>
    </lineage>
</organism>
<keyword evidence="1" id="KW-0812">Transmembrane</keyword>
<feature type="transmembrane region" description="Helical" evidence="1">
    <location>
        <begin position="219"/>
        <end position="245"/>
    </location>
</feature>
<dbReference type="PANTHER" id="PTHR33133">
    <property type="entry name" value="OS08G0107100 PROTEIN-RELATED"/>
    <property type="match status" value="1"/>
</dbReference>
<feature type="transmembrane region" description="Helical" evidence="1">
    <location>
        <begin position="319"/>
        <end position="338"/>
    </location>
</feature>
<evidence type="ECO:0008006" key="3">
    <source>
        <dbReference type="Google" id="ProtNLM"/>
    </source>
</evidence>
<evidence type="ECO:0000256" key="1">
    <source>
        <dbReference type="SAM" id="Phobius"/>
    </source>
</evidence>
<sequence length="356" mass="39525">MQKYLLFHSPRPPAHYQLLKISNQERKSGDRKENMEITMSERDDDIIVTQSSHCFPPPPLSTLLISLKIFLTNKQTFFSIYALATLPLSFLLFSLSLLAHGVKSHVYHLEAMALHSPTRFEARHVWKESRADALSVLKLKAFFFIPNFLLSLVAAVTAVSSTVSACQAQRPTFLSSLNAVKLTWKRPSVTTIFVYAISLLYAQLPRTLAALTGSPGPELLVLLIGLVFEIYLMAVLNLGLVVSIAEDKFGWEAIRNGSGLMAGSRISGWVFSGLFVLVSGEIAMDQEKIIDGQDFSLESSKSTVMKGVAIGVKNKLGLIFLYGVVMLWSYIVNTVFYCECRKRHIVRGVAECVVTV</sequence>